<dbReference type="AlphaFoldDB" id="A0A3B1AQ94"/>
<reference evidence="2" key="1">
    <citation type="submission" date="2018-06" db="EMBL/GenBank/DDBJ databases">
        <authorList>
            <person name="Zhirakovskaya E."/>
        </authorList>
    </citation>
    <scope>NUCLEOTIDE SEQUENCE</scope>
</reference>
<dbReference type="GO" id="GO:0044877">
    <property type="term" value="F:protein-containing complex binding"/>
    <property type="evidence" value="ECO:0007669"/>
    <property type="project" value="TreeGrafter"/>
</dbReference>
<gene>
    <name evidence="2" type="ORF">MNBD_GAMMA25-428</name>
</gene>
<name>A0A3B1AQ94_9ZZZZ</name>
<dbReference type="InterPro" id="IPR036291">
    <property type="entry name" value="NAD(P)-bd_dom_sf"/>
</dbReference>
<evidence type="ECO:0000259" key="1">
    <source>
        <dbReference type="Pfam" id="PF01370"/>
    </source>
</evidence>
<dbReference type="InterPro" id="IPR001509">
    <property type="entry name" value="Epimerase_deHydtase"/>
</dbReference>
<dbReference type="InterPro" id="IPR051207">
    <property type="entry name" value="ComplexI_NDUFA9_subunit"/>
</dbReference>
<proteinExistence type="predicted"/>
<organism evidence="2">
    <name type="scientific">hydrothermal vent metagenome</name>
    <dbReference type="NCBI Taxonomy" id="652676"/>
    <lineage>
        <taxon>unclassified sequences</taxon>
        <taxon>metagenomes</taxon>
        <taxon>ecological metagenomes</taxon>
    </lineage>
</organism>
<protein>
    <submittedName>
        <fullName evidence="2">NAD-dependent epimerase/dehydratase</fullName>
    </submittedName>
</protein>
<sequence>MKHKTLCLLGGTGFVGRRLLSLLSKRGHQIRVLSRHPQRHRDLSILPGVELIKADVHNIVNLRQHFTQTDAVINLVGILNEGRDNGKGFHHAHVNLARNIHQACHDRGVSRLLQMSALNADPAANSYYLRSKGEAEQLLQKSTELQLTCFRPSVIFGPGDNFINRFAGILKKTPLFFPLACGYTRFAPVYVGDVAQAFVDSLEMQASYGQTYDLCGPKIYSLQDIVEYVNQTLTLGRIINPLGDTLSRLQANLLEHVPGKPFSKDNFRSLQVDSVCPQGSHDLQVFFGIHPSSMESIVPGYLLHQNDNRRYDHFRQQLYSLGHQ</sequence>
<dbReference type="PANTHER" id="PTHR12126">
    <property type="entry name" value="NADH-UBIQUINONE OXIDOREDUCTASE 39 KDA SUBUNIT-RELATED"/>
    <property type="match status" value="1"/>
</dbReference>
<dbReference type="PANTHER" id="PTHR12126:SF11">
    <property type="entry name" value="NADH DEHYDROGENASE [UBIQUINONE] 1 ALPHA SUBCOMPLEX SUBUNIT 9, MITOCHONDRIAL"/>
    <property type="match status" value="1"/>
</dbReference>
<dbReference type="EMBL" id="UOFY01000027">
    <property type="protein sequence ID" value="VAX08146.1"/>
    <property type="molecule type" value="Genomic_DNA"/>
</dbReference>
<dbReference type="SUPFAM" id="SSF51735">
    <property type="entry name" value="NAD(P)-binding Rossmann-fold domains"/>
    <property type="match status" value="1"/>
</dbReference>
<dbReference type="CDD" id="cd05271">
    <property type="entry name" value="NDUFA9_like_SDR_a"/>
    <property type="match status" value="1"/>
</dbReference>
<accession>A0A3B1AQ94</accession>
<feature type="domain" description="NAD-dependent epimerase/dehydratase" evidence="1">
    <location>
        <begin position="8"/>
        <end position="207"/>
    </location>
</feature>
<dbReference type="Gene3D" id="3.40.50.720">
    <property type="entry name" value="NAD(P)-binding Rossmann-like Domain"/>
    <property type="match status" value="1"/>
</dbReference>
<dbReference type="Pfam" id="PF01370">
    <property type="entry name" value="Epimerase"/>
    <property type="match status" value="1"/>
</dbReference>
<evidence type="ECO:0000313" key="2">
    <source>
        <dbReference type="EMBL" id="VAX08146.1"/>
    </source>
</evidence>